<keyword evidence="2" id="KW-0812">Transmembrane</keyword>
<feature type="coiled-coil region" evidence="1">
    <location>
        <begin position="67"/>
        <end position="94"/>
    </location>
</feature>
<dbReference type="AlphaFoldDB" id="H3CXU4"/>
<dbReference type="Ensembl" id="ENSTNIT00000013271.1">
    <property type="protein sequence ID" value="ENSTNIP00000013079.1"/>
    <property type="gene ID" value="ENSTNIG00000010180.1"/>
</dbReference>
<dbReference type="GO" id="GO:0043114">
    <property type="term" value="P:regulation of vascular permeability"/>
    <property type="evidence" value="ECO:0007669"/>
    <property type="project" value="Ensembl"/>
</dbReference>
<dbReference type="OMA" id="ETNKSCD"/>
<dbReference type="InterPro" id="IPR009538">
    <property type="entry name" value="PV-1"/>
</dbReference>
<protein>
    <submittedName>
        <fullName evidence="3">Plasmalemma vesicle associated protein b</fullName>
    </submittedName>
</protein>
<organism evidence="3 4">
    <name type="scientific">Tetraodon nigroviridis</name>
    <name type="common">Spotted green pufferfish</name>
    <name type="synonym">Chelonodon nigroviridis</name>
    <dbReference type="NCBI Taxonomy" id="99883"/>
    <lineage>
        <taxon>Eukaryota</taxon>
        <taxon>Metazoa</taxon>
        <taxon>Chordata</taxon>
        <taxon>Craniata</taxon>
        <taxon>Vertebrata</taxon>
        <taxon>Euteleostomi</taxon>
        <taxon>Actinopterygii</taxon>
        <taxon>Neopterygii</taxon>
        <taxon>Teleostei</taxon>
        <taxon>Neoteleostei</taxon>
        <taxon>Acanthomorphata</taxon>
        <taxon>Eupercaria</taxon>
        <taxon>Tetraodontiformes</taxon>
        <taxon>Tetradontoidea</taxon>
        <taxon>Tetraodontidae</taxon>
        <taxon>Tetraodon</taxon>
    </lineage>
</organism>
<dbReference type="PANTHER" id="PTHR21687:SF6">
    <property type="entry name" value="PLASMALEMMA VESICLE-ASSOCIATED PROTEIN"/>
    <property type="match status" value="1"/>
</dbReference>
<evidence type="ECO:0000313" key="4">
    <source>
        <dbReference type="Proteomes" id="UP000007303"/>
    </source>
</evidence>
<dbReference type="Pfam" id="PF06637">
    <property type="entry name" value="PV-1"/>
    <property type="match status" value="1"/>
</dbReference>
<evidence type="ECO:0000313" key="3">
    <source>
        <dbReference type="Ensembl" id="ENSTNIP00000013079.1"/>
    </source>
</evidence>
<evidence type="ECO:0000256" key="1">
    <source>
        <dbReference type="SAM" id="Coils"/>
    </source>
</evidence>
<dbReference type="FunCoup" id="H3CXU4">
    <property type="interactions" value="402"/>
</dbReference>
<name>H3CXU4_TETNG</name>
<dbReference type="GeneTree" id="ENSGT00390000006166"/>
<keyword evidence="2" id="KW-1133">Transmembrane helix</keyword>
<evidence type="ECO:0000256" key="2">
    <source>
        <dbReference type="SAM" id="Phobius"/>
    </source>
</evidence>
<dbReference type="PANTHER" id="PTHR21687">
    <property type="entry name" value="PLASMALEMMA VESICLE-ASSOCIATED PROTEIN"/>
    <property type="match status" value="1"/>
</dbReference>
<dbReference type="InParanoid" id="H3CXU4"/>
<keyword evidence="1" id="KW-0175">Coiled coil</keyword>
<feature type="coiled-coil region" evidence="1">
    <location>
        <begin position="348"/>
        <end position="375"/>
    </location>
</feature>
<dbReference type="GO" id="GO:0002693">
    <property type="term" value="P:positive regulation of cellular extravasation"/>
    <property type="evidence" value="ECO:0007669"/>
    <property type="project" value="TreeGrafter"/>
</dbReference>
<dbReference type="HOGENOM" id="CLU_032393_0_0_1"/>
<keyword evidence="2" id="KW-0472">Membrane</keyword>
<reference evidence="4" key="1">
    <citation type="journal article" date="2004" name="Nature">
        <title>Genome duplication in the teleost fish Tetraodon nigroviridis reveals the early vertebrate proto-karyotype.</title>
        <authorList>
            <person name="Jaillon O."/>
            <person name="Aury J.-M."/>
            <person name="Brunet F."/>
            <person name="Petit J.-L."/>
            <person name="Stange-Thomann N."/>
            <person name="Mauceli E."/>
            <person name="Bouneau L."/>
            <person name="Fischer C."/>
            <person name="Ozouf-Costaz C."/>
            <person name="Bernot A."/>
            <person name="Nicaud S."/>
            <person name="Jaffe D."/>
            <person name="Fisher S."/>
            <person name="Lutfalla G."/>
            <person name="Dossat C."/>
            <person name="Segurens B."/>
            <person name="Dasilva C."/>
            <person name="Salanoubat M."/>
            <person name="Levy M."/>
            <person name="Boudet N."/>
            <person name="Castellano S."/>
            <person name="Anthouard V."/>
            <person name="Jubin C."/>
            <person name="Castelli V."/>
            <person name="Katinka M."/>
            <person name="Vacherie B."/>
            <person name="Biemont C."/>
            <person name="Skalli Z."/>
            <person name="Cattolico L."/>
            <person name="Poulain J."/>
            <person name="De Berardinis V."/>
            <person name="Cruaud C."/>
            <person name="Duprat S."/>
            <person name="Brottier P."/>
            <person name="Coutanceau J.-P."/>
            <person name="Gouzy J."/>
            <person name="Parra G."/>
            <person name="Lardier G."/>
            <person name="Chapple C."/>
            <person name="McKernan K.J."/>
            <person name="McEwan P."/>
            <person name="Bosak S."/>
            <person name="Kellis M."/>
            <person name="Volff J.-N."/>
            <person name="Guigo R."/>
            <person name="Zody M.C."/>
            <person name="Mesirov J."/>
            <person name="Lindblad-Toh K."/>
            <person name="Birren B."/>
            <person name="Nusbaum C."/>
            <person name="Kahn D."/>
            <person name="Robinson-Rechavi M."/>
            <person name="Laudet V."/>
            <person name="Schachter V."/>
            <person name="Quetier F."/>
            <person name="Saurin W."/>
            <person name="Scarpelli C."/>
            <person name="Wincker P."/>
            <person name="Lander E.S."/>
            <person name="Weissenbach J."/>
            <person name="Roest Crollius H."/>
        </authorList>
    </citation>
    <scope>NUCLEOTIDE SEQUENCE [LARGE SCALE GENOMIC DNA]</scope>
</reference>
<feature type="transmembrane region" description="Helical" evidence="2">
    <location>
        <begin position="29"/>
        <end position="55"/>
    </location>
</feature>
<accession>H3CXU4</accession>
<dbReference type="Proteomes" id="UP000007303">
    <property type="component" value="Unassembled WGS sequence"/>
</dbReference>
<dbReference type="STRING" id="99883.ENSTNIP00000013079"/>
<sequence length="403" mass="45872">MYSSSYSRTKFGHEAKEPLHRSSGKSCGYYMRIIFLFSSLIQSLIIVSLVLFLIYGQPEQSAEEKRVKELEVGFNKLSDNNIQLRKEKSELGKQLGACKAEKLALVKSLEKLQTESKANESALQQRIEACERKALTPMPPRPNSPPMINPVLLSANNEMKVLQTLNAQQKEMIGLIRLNFTNMVRYLRGNNELATRDRDKYLHQTIALRRNNTMLQEQFMLYTSKCKQDFAHSLDGIKTVTTTFLNKINNLFPHQMTFHLTCERQREDMEKIRTSCTNLSKDVENKFQAYLDKVGDKVAEILAQSSHLEVTNTYLTSDLTQCEQTKEAAAADAAKQRQVLQTAHDDQMERLLLEKKQLRDDKTLLEHTLALKEKEQQQCLAALQTRVGDPDAGRAGEGPSVAL</sequence>
<keyword evidence="4" id="KW-1185">Reference proteome</keyword>
<proteinExistence type="predicted"/>
<reference evidence="3" key="2">
    <citation type="submission" date="2025-08" db="UniProtKB">
        <authorList>
            <consortium name="Ensembl"/>
        </authorList>
    </citation>
    <scope>IDENTIFICATION</scope>
</reference>
<dbReference type="GO" id="GO:0007219">
    <property type="term" value="P:Notch signaling pathway"/>
    <property type="evidence" value="ECO:0007669"/>
    <property type="project" value="Ensembl"/>
</dbReference>
<reference evidence="3" key="3">
    <citation type="submission" date="2025-09" db="UniProtKB">
        <authorList>
            <consortium name="Ensembl"/>
        </authorList>
    </citation>
    <scope>IDENTIFICATION</scope>
</reference>